<proteinExistence type="predicted"/>
<keyword evidence="3" id="KW-1185">Reference proteome</keyword>
<name>A0ABT4CZ23_9CLOT</name>
<dbReference type="Proteomes" id="UP001078443">
    <property type="component" value="Unassembled WGS sequence"/>
</dbReference>
<protein>
    <submittedName>
        <fullName evidence="2">Uncharacterized protein</fullName>
    </submittedName>
</protein>
<evidence type="ECO:0000313" key="3">
    <source>
        <dbReference type="Proteomes" id="UP001078443"/>
    </source>
</evidence>
<keyword evidence="1" id="KW-1133">Transmembrane helix</keyword>
<dbReference type="EMBL" id="JAPQER010000002">
    <property type="protein sequence ID" value="MCY6484228.1"/>
    <property type="molecule type" value="Genomic_DNA"/>
</dbReference>
<feature type="transmembrane region" description="Helical" evidence="1">
    <location>
        <begin position="9"/>
        <end position="31"/>
    </location>
</feature>
<accession>A0ABT4CZ23</accession>
<reference evidence="2" key="1">
    <citation type="submission" date="2022-12" db="EMBL/GenBank/DDBJ databases">
        <authorList>
            <person name="Wang J."/>
        </authorList>
    </citation>
    <scope>NUCLEOTIDE SEQUENCE</scope>
    <source>
        <strain evidence="2">HY-45-18</strain>
    </source>
</reference>
<organism evidence="2 3">
    <name type="scientific">Clostridium aestuarii</name>
    <dbReference type="NCBI Taxonomy" id="338193"/>
    <lineage>
        <taxon>Bacteria</taxon>
        <taxon>Bacillati</taxon>
        <taxon>Bacillota</taxon>
        <taxon>Clostridia</taxon>
        <taxon>Eubacteriales</taxon>
        <taxon>Clostridiaceae</taxon>
        <taxon>Clostridium</taxon>
    </lineage>
</organism>
<comment type="caution">
    <text evidence="2">The sequence shown here is derived from an EMBL/GenBank/DDBJ whole genome shotgun (WGS) entry which is preliminary data.</text>
</comment>
<evidence type="ECO:0000256" key="1">
    <source>
        <dbReference type="SAM" id="Phobius"/>
    </source>
</evidence>
<feature type="transmembrane region" description="Helical" evidence="1">
    <location>
        <begin position="37"/>
        <end position="57"/>
    </location>
</feature>
<dbReference type="RefSeq" id="WP_268040498.1">
    <property type="nucleotide sequence ID" value="NZ_JAPQER010000002.1"/>
</dbReference>
<keyword evidence="1" id="KW-0812">Transmembrane</keyword>
<sequence>MVFKCNSQIYLSSIFISFSASIIALLIFINIKFMMNLSVFFCSLIFIVTFFIVKNILELKVIIQDNYICIYDKSDKKLINIDDIFNIDIKYVDNFECRGKYMILRNYRRHLLCNICVDFFSSCDLDKMVNVIKECNKYIIINDYTR</sequence>
<evidence type="ECO:0000313" key="2">
    <source>
        <dbReference type="EMBL" id="MCY6484228.1"/>
    </source>
</evidence>
<gene>
    <name evidence="2" type="ORF">OW763_07645</name>
</gene>
<keyword evidence="1" id="KW-0472">Membrane</keyword>